<protein>
    <submittedName>
        <fullName evidence="1">Uncharacterized protein</fullName>
    </submittedName>
</protein>
<sequence length="210" mass="23978">MVERLDYLQIFDAQRLGKFLDGADRLMGVALDQHEFLGQRQFAVRNRKFEDAALAAADRGVHLRSERFLQQLRVDAFRDEHFLRQDMIGILIELHNEGSQLFFRRIVAGEKGGFALDDRGLAQQEDLNRQPAFVHMEGEDVAVRVVARHDRLFFHSRLDVADLIAVIGSLFEIQAFCGAVHFFAQIFLDLLDVAIQESGDAFDLGIVFLF</sequence>
<reference evidence="1" key="1">
    <citation type="submission" date="2019-08" db="EMBL/GenBank/DDBJ databases">
        <authorList>
            <person name="Kucharzyk K."/>
            <person name="Murdoch R.W."/>
            <person name="Higgins S."/>
            <person name="Loffler F."/>
        </authorList>
    </citation>
    <scope>NUCLEOTIDE SEQUENCE</scope>
</reference>
<comment type="caution">
    <text evidence="1">The sequence shown here is derived from an EMBL/GenBank/DDBJ whole genome shotgun (WGS) entry which is preliminary data.</text>
</comment>
<dbReference type="EMBL" id="VSSQ01009988">
    <property type="protein sequence ID" value="MPM43131.1"/>
    <property type="molecule type" value="Genomic_DNA"/>
</dbReference>
<organism evidence="1">
    <name type="scientific">bioreactor metagenome</name>
    <dbReference type="NCBI Taxonomy" id="1076179"/>
    <lineage>
        <taxon>unclassified sequences</taxon>
        <taxon>metagenomes</taxon>
        <taxon>ecological metagenomes</taxon>
    </lineage>
</organism>
<name>A0A644ZTA5_9ZZZZ</name>
<proteinExistence type="predicted"/>
<evidence type="ECO:0000313" key="1">
    <source>
        <dbReference type="EMBL" id="MPM43131.1"/>
    </source>
</evidence>
<gene>
    <name evidence="1" type="ORF">SDC9_89804</name>
</gene>
<accession>A0A644ZTA5</accession>
<dbReference type="AlphaFoldDB" id="A0A644ZTA5"/>